<dbReference type="Proteomes" id="UP000285750">
    <property type="component" value="Unassembled WGS sequence"/>
</dbReference>
<dbReference type="SMR" id="A0A412H3Q0"/>
<gene>
    <name evidence="5" type="ORF">DWY14_11915</name>
    <name evidence="6" type="ORF">DWZ34_15200</name>
</gene>
<dbReference type="AlphaFoldDB" id="A0A412H3Q0"/>
<dbReference type="InterPro" id="IPR038577">
    <property type="entry name" value="GT10-like_C_sf"/>
</dbReference>
<proteinExistence type="inferred from homology"/>
<evidence type="ECO:0000259" key="4">
    <source>
        <dbReference type="Pfam" id="PF00852"/>
    </source>
</evidence>
<dbReference type="SUPFAM" id="SSF53756">
    <property type="entry name" value="UDP-Glycosyltransferase/glycogen phosphorylase"/>
    <property type="match status" value="1"/>
</dbReference>
<keyword evidence="2" id="KW-0328">Glycosyltransferase</keyword>
<dbReference type="RefSeq" id="WP_118431777.1">
    <property type="nucleotide sequence ID" value="NZ_CATXHJ010000032.1"/>
</dbReference>
<organism evidence="5 8">
    <name type="scientific">Phocaeicola plebeius</name>
    <dbReference type="NCBI Taxonomy" id="310297"/>
    <lineage>
        <taxon>Bacteria</taxon>
        <taxon>Pseudomonadati</taxon>
        <taxon>Bacteroidota</taxon>
        <taxon>Bacteroidia</taxon>
        <taxon>Bacteroidales</taxon>
        <taxon>Bacteroidaceae</taxon>
        <taxon>Phocaeicola</taxon>
    </lineage>
</organism>
<evidence type="ECO:0000313" key="8">
    <source>
        <dbReference type="Proteomes" id="UP000285750"/>
    </source>
</evidence>
<dbReference type="InterPro" id="IPR055270">
    <property type="entry name" value="Glyco_tran_10_C"/>
</dbReference>
<comment type="caution">
    <text evidence="5">The sequence shown here is derived from an EMBL/GenBank/DDBJ whole genome shotgun (WGS) entry which is preliminary data.</text>
</comment>
<evidence type="ECO:0000313" key="5">
    <source>
        <dbReference type="EMBL" id="RGS05356.1"/>
    </source>
</evidence>
<accession>A0A412H3Q0</accession>
<dbReference type="EMBL" id="QRUY01000028">
    <property type="protein sequence ID" value="RGS05356.1"/>
    <property type="molecule type" value="Genomic_DNA"/>
</dbReference>
<name>A0A412H3Q0_9BACT</name>
<dbReference type="PANTHER" id="PTHR11929">
    <property type="entry name" value="ALPHA- 1,3 -FUCOSYLTRANSFERASE"/>
    <property type="match status" value="1"/>
</dbReference>
<feature type="domain" description="Fucosyltransferase C-terminal" evidence="4">
    <location>
        <begin position="133"/>
        <end position="290"/>
    </location>
</feature>
<protein>
    <recommendedName>
        <fullName evidence="4">Fucosyltransferase C-terminal domain-containing protein</fullName>
    </recommendedName>
</protein>
<sequence>MKEIKLFALHPCINSTENFIKHFNLEPLTQSFNFQWETNTPDYLIATEHIYKNKKLNRIFKNLYKKSKIKIFYAEEAMGCDWNIFDYGLGFDRNLIINDRYVQLPAPFDFFKNFIFNPENEIKTIEQAKILLTQKNKFCNFLYSNPKAHPTRDILFHFISQNYKKVDSLGKHLNNTNTKATGYIGHIEDCVLIKKPYKFSIACENAFYEGYTTEKILTSLQAHTIPIYFGNPLASLDINPKAFINVHDFNSLQDLLEFIKEIDKSDELWCQMIAEPWQTYENKESELKRKENYYNFINNIFSKEIHSAQRLPQGTYIDIYQNWFFNRDFLPSTFFEKVWHKLSSIALYGSTK</sequence>
<comment type="similarity">
    <text evidence="1">Belongs to the glycosyltransferase 10 family.</text>
</comment>
<reference evidence="7 8" key="1">
    <citation type="submission" date="2018-08" db="EMBL/GenBank/DDBJ databases">
        <title>A genome reference for cultivated species of the human gut microbiota.</title>
        <authorList>
            <person name="Zou Y."/>
            <person name="Xue W."/>
            <person name="Luo G."/>
        </authorList>
    </citation>
    <scope>NUCLEOTIDE SEQUENCE [LARGE SCALE GENOMIC DNA]</scope>
    <source>
        <strain evidence="5 8">AF24-16AC</strain>
        <strain evidence="6 7">AF31-28B-AC</strain>
    </source>
</reference>
<evidence type="ECO:0000313" key="7">
    <source>
        <dbReference type="Proteomes" id="UP000285109"/>
    </source>
</evidence>
<evidence type="ECO:0000313" key="6">
    <source>
        <dbReference type="EMBL" id="RHM92873.1"/>
    </source>
</evidence>
<evidence type="ECO:0000256" key="2">
    <source>
        <dbReference type="ARBA" id="ARBA00022676"/>
    </source>
</evidence>
<dbReference type="Gene3D" id="3.40.50.11660">
    <property type="entry name" value="Glycosyl transferase family 10, C-terminal domain"/>
    <property type="match status" value="1"/>
</dbReference>
<dbReference type="EMBL" id="QRQK01000038">
    <property type="protein sequence ID" value="RHM92873.1"/>
    <property type="molecule type" value="Genomic_DNA"/>
</dbReference>
<dbReference type="Pfam" id="PF00852">
    <property type="entry name" value="Glyco_transf_10"/>
    <property type="match status" value="1"/>
</dbReference>
<dbReference type="Proteomes" id="UP000285109">
    <property type="component" value="Unassembled WGS sequence"/>
</dbReference>
<dbReference type="PANTHER" id="PTHR11929:SF194">
    <property type="entry name" value="ALPHA-(1,3)-FUCOSYLTRANSFERASE 10"/>
    <property type="match status" value="1"/>
</dbReference>
<evidence type="ECO:0000256" key="1">
    <source>
        <dbReference type="ARBA" id="ARBA00008919"/>
    </source>
</evidence>
<dbReference type="GO" id="GO:0016020">
    <property type="term" value="C:membrane"/>
    <property type="evidence" value="ECO:0007669"/>
    <property type="project" value="InterPro"/>
</dbReference>
<dbReference type="GO" id="GO:0008417">
    <property type="term" value="F:fucosyltransferase activity"/>
    <property type="evidence" value="ECO:0007669"/>
    <property type="project" value="InterPro"/>
</dbReference>
<evidence type="ECO:0000256" key="3">
    <source>
        <dbReference type="ARBA" id="ARBA00022679"/>
    </source>
</evidence>
<keyword evidence="3" id="KW-0808">Transferase</keyword>
<dbReference type="InterPro" id="IPR001503">
    <property type="entry name" value="Glyco_trans_10"/>
</dbReference>